<keyword evidence="10 12" id="KW-0472">Membrane</keyword>
<protein>
    <recommendedName>
        <fullName evidence="12">Mannosyltransferase</fullName>
        <ecNumber evidence="12">2.4.1.-</ecNumber>
    </recommendedName>
</protein>
<dbReference type="AlphaFoldDB" id="A0A9P9WJL1"/>
<keyword evidence="7 12" id="KW-0812">Transmembrane</keyword>
<dbReference type="InterPro" id="IPR005599">
    <property type="entry name" value="GPI_mannosylTrfase"/>
</dbReference>
<evidence type="ECO:0000256" key="9">
    <source>
        <dbReference type="ARBA" id="ARBA00022989"/>
    </source>
</evidence>
<keyword evidence="9 12" id="KW-1133">Transmembrane helix</keyword>
<keyword evidence="6" id="KW-0808">Transferase</keyword>
<proteinExistence type="inferred from homology"/>
<gene>
    <name evidence="14" type="ORF">JX265_007507</name>
</gene>
<evidence type="ECO:0000256" key="3">
    <source>
        <dbReference type="ARBA" id="ARBA00006065"/>
    </source>
</evidence>
<evidence type="ECO:0000256" key="4">
    <source>
        <dbReference type="ARBA" id="ARBA00022502"/>
    </source>
</evidence>
<comment type="similarity">
    <text evidence="3">Belongs to the glycosyltransferase 22 family. PIGB subfamily.</text>
</comment>
<dbReference type="Pfam" id="PF03901">
    <property type="entry name" value="Glyco_transf_22"/>
    <property type="match status" value="1"/>
</dbReference>
<organism evidence="14 15">
    <name type="scientific">Neoarthrinium moseri</name>
    <dbReference type="NCBI Taxonomy" id="1658444"/>
    <lineage>
        <taxon>Eukaryota</taxon>
        <taxon>Fungi</taxon>
        <taxon>Dikarya</taxon>
        <taxon>Ascomycota</taxon>
        <taxon>Pezizomycotina</taxon>
        <taxon>Sordariomycetes</taxon>
        <taxon>Xylariomycetidae</taxon>
        <taxon>Amphisphaeriales</taxon>
        <taxon>Apiosporaceae</taxon>
        <taxon>Neoarthrinium</taxon>
    </lineage>
</organism>
<comment type="pathway">
    <text evidence="2">Glycolipid biosynthesis; glycosylphosphatidylinositol-anchor biosynthesis.</text>
</comment>
<dbReference type="GO" id="GO:0006506">
    <property type="term" value="P:GPI anchor biosynthetic process"/>
    <property type="evidence" value="ECO:0007669"/>
    <property type="project" value="UniProtKB-KW"/>
</dbReference>
<comment type="caution">
    <text evidence="14">The sequence shown here is derived from an EMBL/GenBank/DDBJ whole genome shotgun (WGS) entry which is preliminary data.</text>
</comment>
<comment type="subcellular location">
    <subcellularLocation>
        <location evidence="1 12">Endoplasmic reticulum membrane</location>
        <topology evidence="1 12">Multi-pass membrane protein</topology>
    </subcellularLocation>
</comment>
<feature type="transmembrane region" description="Helical" evidence="12">
    <location>
        <begin position="491"/>
        <end position="514"/>
    </location>
</feature>
<dbReference type="PANTHER" id="PTHR22760">
    <property type="entry name" value="GLYCOSYLTRANSFERASE"/>
    <property type="match status" value="1"/>
</dbReference>
<evidence type="ECO:0000256" key="1">
    <source>
        <dbReference type="ARBA" id="ARBA00004477"/>
    </source>
</evidence>
<name>A0A9P9WJL1_9PEZI</name>
<dbReference type="GO" id="GO:0000026">
    <property type="term" value="F:alpha-1,2-mannosyltransferase activity"/>
    <property type="evidence" value="ECO:0007669"/>
    <property type="project" value="TreeGrafter"/>
</dbReference>
<evidence type="ECO:0000256" key="6">
    <source>
        <dbReference type="ARBA" id="ARBA00022679"/>
    </source>
</evidence>
<evidence type="ECO:0000256" key="10">
    <source>
        <dbReference type="ARBA" id="ARBA00023136"/>
    </source>
</evidence>
<evidence type="ECO:0000256" key="13">
    <source>
        <dbReference type="SAM" id="MobiDB-lite"/>
    </source>
</evidence>
<comment type="function">
    <text evidence="11">Mannosyltransferase involved in glycosylphosphatidylinositol-anchor biosynthesis. Transfers the third mannose to Man2-GlcN-acyl-PI during GPI precursor assembly.</text>
</comment>
<dbReference type="EMBL" id="JAFIMR010000019">
    <property type="protein sequence ID" value="KAI1866931.1"/>
    <property type="molecule type" value="Genomic_DNA"/>
</dbReference>
<evidence type="ECO:0000313" key="15">
    <source>
        <dbReference type="Proteomes" id="UP000829685"/>
    </source>
</evidence>
<feature type="transmembrane region" description="Helical" evidence="12">
    <location>
        <begin position="433"/>
        <end position="455"/>
    </location>
</feature>
<feature type="transmembrane region" description="Helical" evidence="12">
    <location>
        <begin position="594"/>
        <end position="614"/>
    </location>
</feature>
<dbReference type="PANTHER" id="PTHR22760:SF4">
    <property type="entry name" value="GPI MANNOSYLTRANSFERASE 3"/>
    <property type="match status" value="1"/>
</dbReference>
<evidence type="ECO:0000256" key="2">
    <source>
        <dbReference type="ARBA" id="ARBA00004687"/>
    </source>
</evidence>
<evidence type="ECO:0000313" key="14">
    <source>
        <dbReference type="EMBL" id="KAI1866931.1"/>
    </source>
</evidence>
<keyword evidence="5 12" id="KW-0328">Glycosyltransferase</keyword>
<keyword evidence="15" id="KW-1185">Reference proteome</keyword>
<reference evidence="14" key="1">
    <citation type="submission" date="2021-03" db="EMBL/GenBank/DDBJ databases">
        <title>Revisited historic fungal species revealed as producer of novel bioactive compounds through whole genome sequencing and comparative genomics.</title>
        <authorList>
            <person name="Vignolle G.A."/>
            <person name="Hochenegger N."/>
            <person name="Mach R.L."/>
            <person name="Mach-Aigner A.R."/>
            <person name="Javad Rahimi M."/>
            <person name="Salim K.A."/>
            <person name="Chan C.M."/>
            <person name="Lim L.B.L."/>
            <person name="Cai F."/>
            <person name="Druzhinina I.S."/>
            <person name="U'Ren J.M."/>
            <person name="Derntl C."/>
        </authorList>
    </citation>
    <scope>NUCLEOTIDE SEQUENCE</scope>
    <source>
        <strain evidence="14">TUCIM 5799</strain>
    </source>
</reference>
<evidence type="ECO:0000256" key="8">
    <source>
        <dbReference type="ARBA" id="ARBA00022824"/>
    </source>
</evidence>
<evidence type="ECO:0000256" key="7">
    <source>
        <dbReference type="ARBA" id="ARBA00022692"/>
    </source>
</evidence>
<dbReference type="EC" id="2.4.1.-" evidence="12"/>
<evidence type="ECO:0000256" key="11">
    <source>
        <dbReference type="ARBA" id="ARBA00024708"/>
    </source>
</evidence>
<keyword evidence="4" id="KW-0337">GPI-anchor biosynthesis</keyword>
<evidence type="ECO:0000256" key="5">
    <source>
        <dbReference type="ARBA" id="ARBA00022676"/>
    </source>
</evidence>
<dbReference type="Proteomes" id="UP000829685">
    <property type="component" value="Unassembled WGS sequence"/>
</dbReference>
<feature type="region of interest" description="Disordered" evidence="13">
    <location>
        <begin position="19"/>
        <end position="39"/>
    </location>
</feature>
<accession>A0A9P9WJL1</accession>
<evidence type="ECO:0000256" key="12">
    <source>
        <dbReference type="RuleBase" id="RU363075"/>
    </source>
</evidence>
<feature type="transmembrane region" description="Helical" evidence="12">
    <location>
        <begin position="526"/>
        <end position="546"/>
    </location>
</feature>
<dbReference type="GO" id="GO:0005789">
    <property type="term" value="C:endoplasmic reticulum membrane"/>
    <property type="evidence" value="ECO:0007669"/>
    <property type="project" value="UniProtKB-SubCell"/>
</dbReference>
<sequence>MMGMHVGRPPWSLDQLIGPGEKESAAGYGGRHTAYGTESQPEGRICLGASLRHTNQSPGIVMLDEKAARSDTLTLRTPLDRVDRAGQTPLALVFVNAWAISVESAPRAAPKPPCLAGVRLVAAPQLRRSAGVRSLVALVKKMVKEDATEGVVQGVSAAAPDQAQDAPACPMRQNAVASQLKDALAVLFAIRLINALCVRTFFQPDEYFQALEPAWQMVFGPDSGAWMTWEWQNQLRSSLHPGVFAVGYTIMGNYVSSIPMPAHYGAYAFLAVPKVMQAGFAALSDWFAWRLGERLFGQNTASAWSVASDVSHYPIEKNHPNRLLQLVMSIVNPWQWYCSTRTFSNSLEGTLTIAALFYFPWELLGTQGQSPGNAGSPEVFKKRGSVNSLRLSIIFATLAVLLRPTNVLIWLAVGTLAVTRLTLDGVSPLTGNTIFVLIREALLCGSLVLGLSLYADKQYFGEWTFPPLNTLYYNISQSLAIFYGQNDWHYYLSQGITLSCTTITPFAVLGLWSVPEAALHSVTTKNALKALSFAVLITISTLSFIVHKEVRFIYPLIPILHILAAPHITSFFTQPEEGGIPTANGPIGARRKPLLVLGLLVNLIIASYLSYFHAAAPISVMGYLRGEFERIHPENMTVATPFLFKNETAEPLELFALFLTPCHTTPWRSHLIYPALRARALTCEPPLHTAPGSPERAAYVDEGWRFDADKVGFLANELWPTGGKGEELPRYIIGFEGIEDALKTYFGPAGPGADKGVTLKQTWSEWNGLFTDDDRKAGEIRVWETGIY</sequence>
<keyword evidence="8 12" id="KW-0256">Endoplasmic reticulum</keyword>
<feature type="transmembrane region" description="Helical" evidence="12">
    <location>
        <begin position="391"/>
        <end position="413"/>
    </location>
</feature>